<evidence type="ECO:0000313" key="3">
    <source>
        <dbReference type="Proteomes" id="UP000323502"/>
    </source>
</evidence>
<evidence type="ECO:0000313" key="4">
    <source>
        <dbReference type="Proteomes" id="UP000436801"/>
    </source>
</evidence>
<organism evidence="2 3">
    <name type="scientific">Sphingomonas carotinifaciens</name>
    <dbReference type="NCBI Taxonomy" id="1166323"/>
    <lineage>
        <taxon>Bacteria</taxon>
        <taxon>Pseudomonadati</taxon>
        <taxon>Pseudomonadota</taxon>
        <taxon>Alphaproteobacteria</taxon>
        <taxon>Sphingomonadales</taxon>
        <taxon>Sphingomonadaceae</taxon>
        <taxon>Sphingomonas</taxon>
    </lineage>
</organism>
<gene>
    <name evidence="1" type="ORF">GQR91_15455</name>
    <name evidence="2" type="ORF">SAMN05216557_10479</name>
</gene>
<dbReference type="AlphaFoldDB" id="A0A1G7M5U2"/>
<dbReference type="EMBL" id="WSUT01000005">
    <property type="protein sequence ID" value="MWC45019.1"/>
    <property type="molecule type" value="Genomic_DNA"/>
</dbReference>
<name>A0A1G7M5U2_9SPHN</name>
<dbReference type="RefSeq" id="WP_149682462.1">
    <property type="nucleotide sequence ID" value="NZ_FNBI01000004.1"/>
</dbReference>
<protein>
    <recommendedName>
        <fullName evidence="5">TonB-dependent receptor</fullName>
    </recommendedName>
</protein>
<evidence type="ECO:0000313" key="2">
    <source>
        <dbReference type="EMBL" id="SDF57034.1"/>
    </source>
</evidence>
<reference evidence="2 3" key="1">
    <citation type="submission" date="2016-10" db="EMBL/GenBank/DDBJ databases">
        <authorList>
            <person name="Varghese N."/>
            <person name="Submissions S."/>
        </authorList>
    </citation>
    <scope>NUCLEOTIDE SEQUENCE [LARGE SCALE GENOMIC DNA]</scope>
    <source>
        <strain evidence="2 3">S7-754</strain>
    </source>
</reference>
<dbReference type="Proteomes" id="UP000323502">
    <property type="component" value="Unassembled WGS sequence"/>
</dbReference>
<evidence type="ECO:0000313" key="1">
    <source>
        <dbReference type="EMBL" id="MWC45019.1"/>
    </source>
</evidence>
<proteinExistence type="predicted"/>
<dbReference type="Proteomes" id="UP000436801">
    <property type="component" value="Unassembled WGS sequence"/>
</dbReference>
<dbReference type="EMBL" id="FNBI01000004">
    <property type="protein sequence ID" value="SDF57034.1"/>
    <property type="molecule type" value="Genomic_DNA"/>
</dbReference>
<keyword evidence="3" id="KW-1185">Reference proteome</keyword>
<accession>A0A1G7M5U2</accession>
<reference evidence="1 4" key="2">
    <citation type="submission" date="2019-12" db="EMBL/GenBank/DDBJ databases">
        <authorList>
            <person name="Zheng J."/>
        </authorList>
    </citation>
    <scope>NUCLEOTIDE SEQUENCE [LARGE SCALE GENOMIC DNA]</scope>
    <source>
        <strain evidence="1 4">DSM 27347</strain>
    </source>
</reference>
<sequence length="106" mass="11718">MDTQTQGIDLVVNYRHSFGDGSRFSGTLAGNYNKTRFVRIAGTPAPIAALGITTPLFDLTQQLRFADSLPPRQNDPRPQLCAQRYHAISAFAFNERSVFVRAGLAF</sequence>
<evidence type="ECO:0008006" key="5">
    <source>
        <dbReference type="Google" id="ProtNLM"/>
    </source>
</evidence>